<proteinExistence type="predicted"/>
<keyword evidence="1" id="KW-0326">Glycosidase</keyword>
<evidence type="ECO:0000313" key="4">
    <source>
        <dbReference type="Proteomes" id="UP000591948"/>
    </source>
</evidence>
<organism evidence="3 4">
    <name type="scientific">Candidatus Hakubella thermalkaliphila</name>
    <dbReference type="NCBI Taxonomy" id="2754717"/>
    <lineage>
        <taxon>Bacteria</taxon>
        <taxon>Bacillati</taxon>
        <taxon>Actinomycetota</taxon>
        <taxon>Actinomycetota incertae sedis</taxon>
        <taxon>Candidatus Hakubellales</taxon>
        <taxon>Candidatus Hakubellaceae</taxon>
        <taxon>Candidatus Hakubella</taxon>
    </lineage>
</organism>
<dbReference type="Gene3D" id="3.20.20.80">
    <property type="entry name" value="Glycosidases"/>
    <property type="match status" value="1"/>
</dbReference>
<dbReference type="GO" id="GO:0004567">
    <property type="term" value="F:beta-mannosidase activity"/>
    <property type="evidence" value="ECO:0007669"/>
    <property type="project" value="TreeGrafter"/>
</dbReference>
<dbReference type="GO" id="GO:0006516">
    <property type="term" value="P:glycoprotein catabolic process"/>
    <property type="evidence" value="ECO:0007669"/>
    <property type="project" value="TreeGrafter"/>
</dbReference>
<accession>A0A6V8P6S4</accession>
<protein>
    <submittedName>
        <fullName evidence="3">Beta-mannosidase</fullName>
    </submittedName>
</protein>
<gene>
    <name evidence="3" type="ORF">HKBW3S33_01450</name>
</gene>
<keyword evidence="4" id="KW-1185">Reference proteome</keyword>
<evidence type="ECO:0000256" key="1">
    <source>
        <dbReference type="ARBA" id="ARBA00023295"/>
    </source>
</evidence>
<dbReference type="InterPro" id="IPR017853">
    <property type="entry name" value="GH"/>
</dbReference>
<keyword evidence="1" id="KW-0378">Hydrolase</keyword>
<evidence type="ECO:0000313" key="3">
    <source>
        <dbReference type="EMBL" id="GFP28033.1"/>
    </source>
</evidence>
<comment type="caution">
    <text evidence="3">The sequence shown here is derived from an EMBL/GenBank/DDBJ whole genome shotgun (WGS) entry which is preliminary data.</text>
</comment>
<dbReference type="PANTHER" id="PTHR43730">
    <property type="entry name" value="BETA-MANNOSIDASE"/>
    <property type="match status" value="1"/>
</dbReference>
<dbReference type="InterPro" id="IPR050887">
    <property type="entry name" value="Beta-mannosidase_GH2"/>
</dbReference>
<dbReference type="AlphaFoldDB" id="A0A6V8P6S4"/>
<dbReference type="Proteomes" id="UP000591948">
    <property type="component" value="Unassembled WGS sequence"/>
</dbReference>
<evidence type="ECO:0000259" key="2">
    <source>
        <dbReference type="Pfam" id="PF17786"/>
    </source>
</evidence>
<dbReference type="PANTHER" id="PTHR43730:SF1">
    <property type="entry name" value="BETA-MANNOSIDASE"/>
    <property type="match status" value="1"/>
</dbReference>
<dbReference type="EMBL" id="BLRY01000101">
    <property type="protein sequence ID" value="GFP28033.1"/>
    <property type="molecule type" value="Genomic_DNA"/>
</dbReference>
<feature type="domain" description="Mannosidase Ig/CBM-like" evidence="2">
    <location>
        <begin position="202"/>
        <end position="276"/>
    </location>
</feature>
<sequence length="285" mass="33139">RNYDSGQNLLLDRRLYYRALKLDRTRYVHMNSGTGDSHVYPGWYYGSYRDFSDLPGAPFPTEFGCQALPEVESLKRFILPESLWPVEGKNSAIWEFHNLQIRELFQIAKIKGNSIEELAQNSQKYQAQLLKYAIERYRLAKYEKISGLFQFMFSDCWPSVTWSVVDYYRKPKEGYWALRNAFQPVLPVAVAENSSNNSVYARIYVVNDLSRDVQGLLKWRLEGNQGVLSEGQERVCIPKDSSKEYLKIKLPSHFSQGENRLVLALYDSKEVLIAENYPKIELETS</sequence>
<dbReference type="SUPFAM" id="SSF51445">
    <property type="entry name" value="(Trans)glycosidases"/>
    <property type="match status" value="1"/>
</dbReference>
<reference evidence="3 4" key="1">
    <citation type="journal article" date="2020" name="Front. Microbiol.">
        <title>Single-cell genomics of novel Actinobacteria with the Wood-Ljungdahl pathway discovered in a serpentinizing system.</title>
        <authorList>
            <person name="Merino N."/>
            <person name="Kawai M."/>
            <person name="Boyd E.S."/>
            <person name="Colman D.R."/>
            <person name="McGlynn S.E."/>
            <person name="Nealson K.H."/>
            <person name="Kurokawa K."/>
            <person name="Hongoh Y."/>
        </authorList>
    </citation>
    <scope>NUCLEOTIDE SEQUENCE [LARGE SCALE GENOMIC DNA]</scope>
    <source>
        <strain evidence="3 4">S33</strain>
    </source>
</reference>
<name>A0A6V8P6S4_9ACTN</name>
<dbReference type="InterPro" id="IPR041447">
    <property type="entry name" value="Mannosidase_ig"/>
</dbReference>
<dbReference type="Pfam" id="PF17786">
    <property type="entry name" value="Mannosidase_ig"/>
    <property type="match status" value="1"/>
</dbReference>
<feature type="non-terminal residue" evidence="3">
    <location>
        <position position="1"/>
    </location>
</feature>